<dbReference type="GO" id="GO:0016787">
    <property type="term" value="F:hydrolase activity"/>
    <property type="evidence" value="ECO:0007669"/>
    <property type="project" value="UniProtKB-KW"/>
</dbReference>
<dbReference type="InterPro" id="IPR020476">
    <property type="entry name" value="Nudix_hydrolase"/>
</dbReference>
<dbReference type="OrthoDB" id="9804442at2"/>
<evidence type="ECO:0000313" key="7">
    <source>
        <dbReference type="Proteomes" id="UP000033772"/>
    </source>
</evidence>
<dbReference type="EMBL" id="JZDQ02000025">
    <property type="protein sequence ID" value="OIJ25477.1"/>
    <property type="molecule type" value="Genomic_DNA"/>
</dbReference>
<dbReference type="PANTHER" id="PTHR43046">
    <property type="entry name" value="GDP-MANNOSE MANNOSYL HYDROLASE"/>
    <property type="match status" value="1"/>
</dbReference>
<evidence type="ECO:0000256" key="4">
    <source>
        <dbReference type="RuleBase" id="RU003476"/>
    </source>
</evidence>
<dbReference type="SUPFAM" id="SSF55811">
    <property type="entry name" value="Nudix"/>
    <property type="match status" value="1"/>
</dbReference>
<keyword evidence="7" id="KW-1185">Reference proteome</keyword>
<dbReference type="CDD" id="cd02883">
    <property type="entry name" value="NUDIX_Hydrolase"/>
    <property type="match status" value="1"/>
</dbReference>
<gene>
    <name evidence="6" type="ORF">UG56_017930</name>
</gene>
<evidence type="ECO:0000259" key="5">
    <source>
        <dbReference type="PROSITE" id="PS51462"/>
    </source>
</evidence>
<dbReference type="InterPro" id="IPR015797">
    <property type="entry name" value="NUDIX_hydrolase-like_dom_sf"/>
</dbReference>
<dbReference type="Proteomes" id="UP000033772">
    <property type="component" value="Unassembled WGS sequence"/>
</dbReference>
<dbReference type="STRING" id="1844.UG56_017930"/>
<dbReference type="PRINTS" id="PR00502">
    <property type="entry name" value="NUDIXFAMILY"/>
</dbReference>
<comment type="caution">
    <text evidence="6">The sequence shown here is derived from an EMBL/GenBank/DDBJ whole genome shotgun (WGS) entry which is preliminary data.</text>
</comment>
<feature type="domain" description="Nudix hydrolase" evidence="5">
    <location>
        <begin position="7"/>
        <end position="144"/>
    </location>
</feature>
<evidence type="ECO:0000256" key="3">
    <source>
        <dbReference type="ARBA" id="ARBA00022801"/>
    </source>
</evidence>
<dbReference type="InterPro" id="IPR020084">
    <property type="entry name" value="NUDIX_hydrolase_CS"/>
</dbReference>
<dbReference type="AlphaFoldDB" id="A0A1J4N1M8"/>
<dbReference type="Gene3D" id="3.90.79.10">
    <property type="entry name" value="Nucleoside Triphosphate Pyrophosphohydrolase"/>
    <property type="match status" value="1"/>
</dbReference>
<name>A0A1J4N1M8_9ACTN</name>
<organism evidence="6 7">
    <name type="scientific">Nocardioides luteus</name>
    <dbReference type="NCBI Taxonomy" id="1844"/>
    <lineage>
        <taxon>Bacteria</taxon>
        <taxon>Bacillati</taxon>
        <taxon>Actinomycetota</taxon>
        <taxon>Actinomycetes</taxon>
        <taxon>Propionibacteriales</taxon>
        <taxon>Nocardioidaceae</taxon>
        <taxon>Nocardioides</taxon>
    </lineage>
</organism>
<proteinExistence type="inferred from homology"/>
<evidence type="ECO:0000313" key="6">
    <source>
        <dbReference type="EMBL" id="OIJ25477.1"/>
    </source>
</evidence>
<comment type="cofactor">
    <cofactor evidence="1">
        <name>Mg(2+)</name>
        <dbReference type="ChEBI" id="CHEBI:18420"/>
    </cofactor>
</comment>
<dbReference type="RefSeq" id="WP_045550154.1">
    <property type="nucleotide sequence ID" value="NZ_JZDQ02000025.1"/>
</dbReference>
<protein>
    <submittedName>
        <fullName evidence="6">NUDIX hydrolase</fullName>
    </submittedName>
</protein>
<dbReference type="InterPro" id="IPR000086">
    <property type="entry name" value="NUDIX_hydrolase_dom"/>
</dbReference>
<evidence type="ECO:0000256" key="2">
    <source>
        <dbReference type="ARBA" id="ARBA00005582"/>
    </source>
</evidence>
<evidence type="ECO:0000256" key="1">
    <source>
        <dbReference type="ARBA" id="ARBA00001946"/>
    </source>
</evidence>
<accession>A0A1J4N1M8</accession>
<reference evidence="6" key="1">
    <citation type="submission" date="2016-10" db="EMBL/GenBank/DDBJ databases">
        <title>Draft Genome Sequence of Nocardioides luteus Strain BAFB, an Alkane-Degrading Bacterium Isolated from JP-7 Polluted Soil.</title>
        <authorList>
            <person name="Brown L."/>
            <person name="Ruiz O.N."/>
            <person name="Gunasekera T."/>
        </authorList>
    </citation>
    <scope>NUCLEOTIDE SEQUENCE [LARGE SCALE GENOMIC DNA]</scope>
    <source>
        <strain evidence="6">BAFB</strain>
    </source>
</reference>
<dbReference type="Pfam" id="PF00293">
    <property type="entry name" value="NUDIX"/>
    <property type="match status" value="1"/>
</dbReference>
<sequence length="150" mass="16231">MHFTDYDTRVAAYAVIVDDAGRILLSWFNGNHRNDPGWTLPGGGVDYGEQMPAAVVREVKEETGYDVEVGAPLTTDVFVVPFDPGRRPYQSTRVVFEARIVGGELGTLEVDGTTDFAAWVALDDPAIEADTTSPIVRMGIAALKVAQSTQ</sequence>
<dbReference type="PROSITE" id="PS51462">
    <property type="entry name" value="NUDIX"/>
    <property type="match status" value="1"/>
</dbReference>
<dbReference type="PANTHER" id="PTHR43046:SF14">
    <property type="entry name" value="MUTT_NUDIX FAMILY PROTEIN"/>
    <property type="match status" value="1"/>
</dbReference>
<dbReference type="PROSITE" id="PS00893">
    <property type="entry name" value="NUDIX_BOX"/>
    <property type="match status" value="1"/>
</dbReference>
<keyword evidence="3 4" id="KW-0378">Hydrolase</keyword>
<comment type="similarity">
    <text evidence="2 4">Belongs to the Nudix hydrolase family.</text>
</comment>